<dbReference type="Pfam" id="PF06200">
    <property type="entry name" value="tify"/>
    <property type="match status" value="1"/>
</dbReference>
<dbReference type="SMART" id="SM00979">
    <property type="entry name" value="TIFY"/>
    <property type="match status" value="1"/>
</dbReference>
<proteinExistence type="inferred from homology"/>
<dbReference type="GO" id="GO:2000022">
    <property type="term" value="P:regulation of jasmonic acid mediated signaling pathway"/>
    <property type="evidence" value="ECO:0007669"/>
    <property type="project" value="UniProtKB-UniRule"/>
</dbReference>
<evidence type="ECO:0000313" key="4">
    <source>
        <dbReference type="EnsemblPlants" id="AUR62041886-RA:cds"/>
    </source>
</evidence>
<protein>
    <recommendedName>
        <fullName evidence="2">Protein TIFY</fullName>
    </recommendedName>
    <alternativeName>
        <fullName evidence="2">Jasmonate ZIM domain-containing protein</fullName>
    </alternativeName>
</protein>
<reference evidence="4" key="2">
    <citation type="submission" date="2021-03" db="UniProtKB">
        <authorList>
            <consortium name="EnsemblPlants"/>
        </authorList>
    </citation>
    <scope>IDENTIFICATION</scope>
</reference>
<sequence length="355" mass="37677">MRKSNLQWSFSTSQFLSFKSAQDQDGAHKQYPPTAFSQRKLGLDIQGGSQYPITGHHHWQPKDVLSLNQSSEVRIHPVTGQSNQIVPATIGSGTVTNISVTPPNGPVVGSTDLKSSPSIAIGSCQLTLFYNGSVCVYDNVSPEKAQAIMLLAGNGESKNPTSSPAAIPSLPKVQLPVPMQRPPTNDTAIPNQLAGLLSPISLPPSISSLPVVATSCAVEANPIKPVMSTAIKPVMAPPAHVKCPEPPKSGASVGAGVKSVLSAVPQARKASLTRFLEKRKERKMDNMPHLHFISEDPGLLEDYVQRYHLLRVTAASPYVVNKTAFGCSTKEPSGSNLATKYAPSSPLPASVVEIL</sequence>
<comment type="function">
    <text evidence="2">Repressor of jasmonate responses.</text>
</comment>
<organism evidence="4 5">
    <name type="scientific">Chenopodium quinoa</name>
    <name type="common">Quinoa</name>
    <dbReference type="NCBI Taxonomy" id="63459"/>
    <lineage>
        <taxon>Eukaryota</taxon>
        <taxon>Viridiplantae</taxon>
        <taxon>Streptophyta</taxon>
        <taxon>Embryophyta</taxon>
        <taxon>Tracheophyta</taxon>
        <taxon>Spermatophyta</taxon>
        <taxon>Magnoliopsida</taxon>
        <taxon>eudicotyledons</taxon>
        <taxon>Gunneridae</taxon>
        <taxon>Pentapetalae</taxon>
        <taxon>Caryophyllales</taxon>
        <taxon>Chenopodiaceae</taxon>
        <taxon>Chenopodioideae</taxon>
        <taxon>Atripliceae</taxon>
        <taxon>Chenopodium</taxon>
    </lineage>
</organism>
<dbReference type="PROSITE" id="PS51320">
    <property type="entry name" value="TIFY"/>
    <property type="match status" value="1"/>
</dbReference>
<dbReference type="InterPro" id="IPR040390">
    <property type="entry name" value="TIFY/JAZ"/>
</dbReference>
<reference evidence="4" key="1">
    <citation type="journal article" date="2017" name="Nature">
        <title>The genome of Chenopodium quinoa.</title>
        <authorList>
            <person name="Jarvis D.E."/>
            <person name="Ho Y.S."/>
            <person name="Lightfoot D.J."/>
            <person name="Schmoeckel S.M."/>
            <person name="Li B."/>
            <person name="Borm T.J.A."/>
            <person name="Ohyanagi H."/>
            <person name="Mineta K."/>
            <person name="Michell C.T."/>
            <person name="Saber N."/>
            <person name="Kharbatia N.M."/>
            <person name="Rupper R.R."/>
            <person name="Sharp A.R."/>
            <person name="Dally N."/>
            <person name="Boughton B.A."/>
            <person name="Woo Y.H."/>
            <person name="Gao G."/>
            <person name="Schijlen E.G.W.M."/>
            <person name="Guo X."/>
            <person name="Momin A.A."/>
            <person name="Negrao S."/>
            <person name="Al-Babili S."/>
            <person name="Gehring C."/>
            <person name="Roessner U."/>
            <person name="Jung C."/>
            <person name="Murphy K."/>
            <person name="Arold S.T."/>
            <person name="Gojobori T."/>
            <person name="van der Linden C.G."/>
            <person name="van Loo E.N."/>
            <person name="Jellen E.N."/>
            <person name="Maughan P.J."/>
            <person name="Tester M."/>
        </authorList>
    </citation>
    <scope>NUCLEOTIDE SEQUENCE [LARGE SCALE GENOMIC DNA]</scope>
    <source>
        <strain evidence="4">cv. PI 614886</strain>
    </source>
</reference>
<comment type="subcellular location">
    <subcellularLocation>
        <location evidence="2">Nucleus</location>
    </subcellularLocation>
</comment>
<dbReference type="OMA" id="DTIHRPY"/>
<keyword evidence="5" id="KW-1185">Reference proteome</keyword>
<accession>A0A803N7Y2</accession>
<dbReference type="GO" id="GO:0009611">
    <property type="term" value="P:response to wounding"/>
    <property type="evidence" value="ECO:0007669"/>
    <property type="project" value="UniProtKB-UniRule"/>
</dbReference>
<evidence type="ECO:0000313" key="5">
    <source>
        <dbReference type="Proteomes" id="UP000596660"/>
    </source>
</evidence>
<evidence type="ECO:0000259" key="3">
    <source>
        <dbReference type="PROSITE" id="PS51320"/>
    </source>
</evidence>
<dbReference type="PANTHER" id="PTHR33077">
    <property type="entry name" value="PROTEIN TIFY 4A-RELATED-RELATED"/>
    <property type="match status" value="1"/>
</dbReference>
<dbReference type="PANTHER" id="PTHR33077:SF90">
    <property type="entry name" value="PROTEIN TIFY 7"/>
    <property type="match status" value="1"/>
</dbReference>
<name>A0A803N7Y2_CHEQI</name>
<evidence type="ECO:0000256" key="2">
    <source>
        <dbReference type="RuleBase" id="RU369065"/>
    </source>
</evidence>
<dbReference type="SMR" id="A0A803N7Y2"/>
<dbReference type="EnsemblPlants" id="AUR62041886-RA">
    <property type="protein sequence ID" value="AUR62041886-RA:cds"/>
    <property type="gene ID" value="AUR62041886"/>
</dbReference>
<dbReference type="GO" id="GO:0031347">
    <property type="term" value="P:regulation of defense response"/>
    <property type="evidence" value="ECO:0007669"/>
    <property type="project" value="UniProtKB-UniRule"/>
</dbReference>
<dbReference type="InterPro" id="IPR018467">
    <property type="entry name" value="CCT_CS"/>
</dbReference>
<feature type="domain" description="Tify" evidence="3">
    <location>
        <begin position="119"/>
        <end position="154"/>
    </location>
</feature>
<keyword evidence="2" id="KW-0539">Nucleus</keyword>
<dbReference type="Pfam" id="PF09425">
    <property type="entry name" value="Jas_motif"/>
    <property type="match status" value="1"/>
</dbReference>
<comment type="domain">
    <text evidence="2">The jas domain is required for interaction with COI1.</text>
</comment>
<dbReference type="Gramene" id="AUR62041886-RA">
    <property type="protein sequence ID" value="AUR62041886-RA:cds"/>
    <property type="gene ID" value="AUR62041886"/>
</dbReference>
<dbReference type="AlphaFoldDB" id="A0A803N7Y2"/>
<comment type="similarity">
    <text evidence="1 2">Belongs to the TIFY/JAZ family.</text>
</comment>
<dbReference type="GO" id="GO:0005634">
    <property type="term" value="C:nucleus"/>
    <property type="evidence" value="ECO:0007669"/>
    <property type="project" value="UniProtKB-SubCell"/>
</dbReference>
<evidence type="ECO:0000256" key="1">
    <source>
        <dbReference type="ARBA" id="ARBA00008614"/>
    </source>
</evidence>
<dbReference type="InterPro" id="IPR010399">
    <property type="entry name" value="Tify_dom"/>
</dbReference>
<keyword evidence="2" id="KW-1184">Jasmonic acid signaling pathway</keyword>
<dbReference type="Proteomes" id="UP000596660">
    <property type="component" value="Unplaced"/>
</dbReference>